<dbReference type="STRING" id="570519.SAMN04488116_1682"/>
<evidence type="ECO:0000313" key="2">
    <source>
        <dbReference type="Proteomes" id="UP000184532"/>
    </source>
</evidence>
<protein>
    <submittedName>
        <fullName evidence="1">Uncharacterized protein</fullName>
    </submittedName>
</protein>
<gene>
    <name evidence="1" type="ORF">SAMN04488116_1682</name>
</gene>
<evidence type="ECO:0000313" key="1">
    <source>
        <dbReference type="EMBL" id="SHG54201.1"/>
    </source>
</evidence>
<dbReference type="AlphaFoldDB" id="A0A1M5KN63"/>
<dbReference type="EMBL" id="FQWL01000002">
    <property type="protein sequence ID" value="SHG54201.1"/>
    <property type="molecule type" value="Genomic_DNA"/>
</dbReference>
<reference evidence="2" key="1">
    <citation type="submission" date="2016-11" db="EMBL/GenBank/DDBJ databases">
        <authorList>
            <person name="Varghese N."/>
            <person name="Submissions S."/>
        </authorList>
    </citation>
    <scope>NUCLEOTIDE SEQUENCE [LARGE SCALE GENOMIC DNA]</scope>
    <source>
        <strain evidence="2">DSM 22638</strain>
    </source>
</reference>
<keyword evidence="2" id="KW-1185">Reference proteome</keyword>
<dbReference type="OrthoDB" id="1493986at2"/>
<dbReference type="RefSeq" id="WP_073178283.1">
    <property type="nucleotide sequence ID" value="NZ_FQWL01000002.1"/>
</dbReference>
<sequence length="164" mass="18389">MRIQFKKGDAKPSTLTCIREDSTITWTTLRNNFESHDLAHYAVETVLGFDRAFYGLLSQGFNIQDFELPRGQRPEALIPANLPEQSLQTEHLVNLLLTPGISERNDFDLIGTLRQILEADGLGFPHALNPISLEKIYNTYDDLTLRWQALAAGGILELSFNTGA</sequence>
<organism evidence="1 2">
    <name type="scientific">Flagellimonas flava</name>
    <dbReference type="NCBI Taxonomy" id="570519"/>
    <lineage>
        <taxon>Bacteria</taxon>
        <taxon>Pseudomonadati</taxon>
        <taxon>Bacteroidota</taxon>
        <taxon>Flavobacteriia</taxon>
        <taxon>Flavobacteriales</taxon>
        <taxon>Flavobacteriaceae</taxon>
        <taxon>Flagellimonas</taxon>
    </lineage>
</organism>
<name>A0A1M5KN63_9FLAO</name>
<dbReference type="Proteomes" id="UP000184532">
    <property type="component" value="Unassembled WGS sequence"/>
</dbReference>
<accession>A0A1M5KN63</accession>
<proteinExistence type="predicted"/>